<feature type="transmembrane region" description="Helical" evidence="1">
    <location>
        <begin position="155"/>
        <end position="173"/>
    </location>
</feature>
<evidence type="ECO:0000256" key="1">
    <source>
        <dbReference type="SAM" id="Phobius"/>
    </source>
</evidence>
<name>A0A164UX69_9AGAM</name>
<evidence type="ECO:0000313" key="2">
    <source>
        <dbReference type="EMBL" id="KZS93613.1"/>
    </source>
</evidence>
<reference evidence="2 3" key="1">
    <citation type="journal article" date="2016" name="Mol. Biol. Evol.">
        <title>Comparative Genomics of Early-Diverging Mushroom-Forming Fungi Provides Insights into the Origins of Lignocellulose Decay Capabilities.</title>
        <authorList>
            <person name="Nagy L.G."/>
            <person name="Riley R."/>
            <person name="Tritt A."/>
            <person name="Adam C."/>
            <person name="Daum C."/>
            <person name="Floudas D."/>
            <person name="Sun H."/>
            <person name="Yadav J.S."/>
            <person name="Pangilinan J."/>
            <person name="Larsson K.H."/>
            <person name="Matsuura K."/>
            <person name="Barry K."/>
            <person name="Labutti K."/>
            <person name="Kuo R."/>
            <person name="Ohm R.A."/>
            <person name="Bhattacharya S.S."/>
            <person name="Shirouzu T."/>
            <person name="Yoshinaga Y."/>
            <person name="Martin F.M."/>
            <person name="Grigoriev I.V."/>
            <person name="Hibbett D.S."/>
        </authorList>
    </citation>
    <scope>NUCLEOTIDE SEQUENCE [LARGE SCALE GENOMIC DNA]</scope>
    <source>
        <strain evidence="2 3">HHB9708</strain>
    </source>
</reference>
<keyword evidence="3" id="KW-1185">Reference proteome</keyword>
<gene>
    <name evidence="2" type="ORF">SISNIDRAFT_505651</name>
</gene>
<dbReference type="Proteomes" id="UP000076722">
    <property type="component" value="Unassembled WGS sequence"/>
</dbReference>
<keyword evidence="1" id="KW-0812">Transmembrane</keyword>
<accession>A0A164UX69</accession>
<organism evidence="2 3">
    <name type="scientific">Sistotremastrum niveocremeum HHB9708</name>
    <dbReference type="NCBI Taxonomy" id="1314777"/>
    <lineage>
        <taxon>Eukaryota</taxon>
        <taxon>Fungi</taxon>
        <taxon>Dikarya</taxon>
        <taxon>Basidiomycota</taxon>
        <taxon>Agaricomycotina</taxon>
        <taxon>Agaricomycetes</taxon>
        <taxon>Sistotremastrales</taxon>
        <taxon>Sistotremastraceae</taxon>
        <taxon>Sertulicium</taxon>
        <taxon>Sertulicium niveocremeum</taxon>
    </lineage>
</organism>
<dbReference type="AlphaFoldDB" id="A0A164UX69"/>
<sequence>MVQGSRCTPEALLHPWYARVSPFVEKASHQDFLKATVRVSTSGLKLSALLEDSFNFSRYYKTLEEVLTVLPYFTPVLLVAVANLFSLSLRPLGYLAQTHTTRTLYFETLEGDGSMRNRALRNWLIDGLRDPDKRKAPFVITAEFLQAQEIGNSEFRLASAAVLLLAILLYVGARNQARAGHNPATDTLFPYPPLLPSDDIGGTLSSVWARCPGWGTPNIGRA</sequence>
<proteinExistence type="predicted"/>
<feature type="transmembrane region" description="Helical" evidence="1">
    <location>
        <begin position="66"/>
        <end position="85"/>
    </location>
</feature>
<protein>
    <submittedName>
        <fullName evidence="2">Uncharacterized protein</fullName>
    </submittedName>
</protein>
<keyword evidence="1" id="KW-1133">Transmembrane helix</keyword>
<keyword evidence="1" id="KW-0472">Membrane</keyword>
<dbReference type="EMBL" id="KV419406">
    <property type="protein sequence ID" value="KZS93613.1"/>
    <property type="molecule type" value="Genomic_DNA"/>
</dbReference>
<evidence type="ECO:0000313" key="3">
    <source>
        <dbReference type="Proteomes" id="UP000076722"/>
    </source>
</evidence>